<dbReference type="GO" id="GO:0043332">
    <property type="term" value="C:mating projection tip"/>
    <property type="evidence" value="ECO:0007669"/>
    <property type="project" value="TreeGrafter"/>
</dbReference>
<dbReference type="GO" id="GO:0031106">
    <property type="term" value="P:septin ring organization"/>
    <property type="evidence" value="ECO:0007669"/>
    <property type="project" value="TreeGrafter"/>
</dbReference>
<dbReference type="SUPFAM" id="SSF50729">
    <property type="entry name" value="PH domain-like"/>
    <property type="match status" value="1"/>
</dbReference>
<dbReference type="GO" id="GO:0030010">
    <property type="term" value="P:establishment of cell polarity"/>
    <property type="evidence" value="ECO:0007669"/>
    <property type="project" value="TreeGrafter"/>
</dbReference>
<evidence type="ECO:0000313" key="3">
    <source>
        <dbReference type="Proteomes" id="UP001050691"/>
    </source>
</evidence>
<dbReference type="GO" id="GO:0005737">
    <property type="term" value="C:cytoplasm"/>
    <property type="evidence" value="ECO:0007669"/>
    <property type="project" value="TreeGrafter"/>
</dbReference>
<dbReference type="InterPro" id="IPR053026">
    <property type="entry name" value="CDC42_GEF"/>
</dbReference>
<organism evidence="2 3">
    <name type="scientific">Clathrus columnatus</name>
    <dbReference type="NCBI Taxonomy" id="1419009"/>
    <lineage>
        <taxon>Eukaryota</taxon>
        <taxon>Fungi</taxon>
        <taxon>Dikarya</taxon>
        <taxon>Basidiomycota</taxon>
        <taxon>Agaricomycotina</taxon>
        <taxon>Agaricomycetes</taxon>
        <taxon>Phallomycetidae</taxon>
        <taxon>Phallales</taxon>
        <taxon>Clathraceae</taxon>
        <taxon>Clathrus</taxon>
    </lineage>
</organism>
<dbReference type="PANTHER" id="PTHR47339">
    <property type="entry name" value="CELL DIVISION CONTROL PROTEIN 24"/>
    <property type="match status" value="1"/>
</dbReference>
<dbReference type="Proteomes" id="UP001050691">
    <property type="component" value="Unassembled WGS sequence"/>
</dbReference>
<dbReference type="GO" id="GO:0005634">
    <property type="term" value="C:nucleus"/>
    <property type="evidence" value="ECO:0007669"/>
    <property type="project" value="TreeGrafter"/>
</dbReference>
<dbReference type="PANTHER" id="PTHR47339:SF1">
    <property type="entry name" value="CELL DIVISION CONTROL PROTEIN 24"/>
    <property type="match status" value="1"/>
</dbReference>
<protein>
    <recommendedName>
        <fullName evidence="4">PH domain-containing protein</fullName>
    </recommendedName>
</protein>
<dbReference type="GO" id="GO:0000935">
    <property type="term" value="C:division septum"/>
    <property type="evidence" value="ECO:0007669"/>
    <property type="project" value="TreeGrafter"/>
</dbReference>
<evidence type="ECO:0000256" key="1">
    <source>
        <dbReference type="SAM" id="Phobius"/>
    </source>
</evidence>
<gene>
    <name evidence="2" type="ORF">Clacol_003990</name>
</gene>
<keyword evidence="1" id="KW-1133">Transmembrane helix</keyword>
<name>A0AAV5A548_9AGAM</name>
<sequence>MASTGEQRESKIQDLRACIKDWKGHSVDELGPLYLYQVLTVHREAQEKEYEVYLFDKALLFVVEEVKDDDSRILHLKGRFYMKSINNVAVVPGGTEMKVFSDGKEAFSLFFKEISGVYRWYQCLKYLVASTKTVTASTGRLGENDTGACQQHDNDVQSVNNEKNSDGDDIESQMHLVEEKEAGTTEQSKLTGKRWAMLAMLLFCFTLQGFIITHSFARTAEFVEDN</sequence>
<dbReference type="Pfam" id="PF15411">
    <property type="entry name" value="PH_10"/>
    <property type="match status" value="1"/>
</dbReference>
<keyword evidence="1" id="KW-0812">Transmembrane</keyword>
<proteinExistence type="predicted"/>
<dbReference type="InterPro" id="IPR011993">
    <property type="entry name" value="PH-like_dom_sf"/>
</dbReference>
<feature type="transmembrane region" description="Helical" evidence="1">
    <location>
        <begin position="195"/>
        <end position="217"/>
    </location>
</feature>
<evidence type="ECO:0000313" key="2">
    <source>
        <dbReference type="EMBL" id="GJJ09766.1"/>
    </source>
</evidence>
<dbReference type="EMBL" id="BPWL01000004">
    <property type="protein sequence ID" value="GJJ09766.1"/>
    <property type="molecule type" value="Genomic_DNA"/>
</dbReference>
<reference evidence="2" key="1">
    <citation type="submission" date="2021-10" db="EMBL/GenBank/DDBJ databases">
        <title>De novo Genome Assembly of Clathrus columnatus (Basidiomycota, Fungi) Using Illumina and Nanopore Sequence Data.</title>
        <authorList>
            <person name="Ogiso-Tanaka E."/>
            <person name="Itagaki H."/>
            <person name="Hosoya T."/>
            <person name="Hosaka K."/>
        </authorList>
    </citation>
    <scope>NUCLEOTIDE SEQUENCE</scope>
    <source>
        <strain evidence="2">MO-923</strain>
    </source>
</reference>
<dbReference type="Gene3D" id="2.30.29.30">
    <property type="entry name" value="Pleckstrin-homology domain (PH domain)/Phosphotyrosine-binding domain (PTB)"/>
    <property type="match status" value="1"/>
</dbReference>
<comment type="caution">
    <text evidence="2">The sequence shown here is derived from an EMBL/GenBank/DDBJ whole genome shotgun (WGS) entry which is preliminary data.</text>
</comment>
<keyword evidence="1" id="KW-0472">Membrane</keyword>
<dbReference type="AlphaFoldDB" id="A0AAV5A548"/>
<evidence type="ECO:0008006" key="4">
    <source>
        <dbReference type="Google" id="ProtNLM"/>
    </source>
</evidence>
<keyword evidence="3" id="KW-1185">Reference proteome</keyword>
<accession>A0AAV5A548</accession>